<reference evidence="1" key="1">
    <citation type="submission" date="2015-12" db="EMBL/GenBank/DDBJ databases">
        <title>Update maize B73 reference genome by single molecule sequencing technologies.</title>
        <authorList>
            <consortium name="Maize Genome Sequencing Project"/>
            <person name="Ware D."/>
        </authorList>
    </citation>
    <scope>NUCLEOTIDE SEQUENCE</scope>
    <source>
        <tissue evidence="1">Seedling</tissue>
    </source>
</reference>
<gene>
    <name evidence="1" type="ORF">ZEAMMB73_Zm00001d036932</name>
</gene>
<organism evidence="1">
    <name type="scientific">Zea mays</name>
    <name type="common">Maize</name>
    <dbReference type="NCBI Taxonomy" id="4577"/>
    <lineage>
        <taxon>Eukaryota</taxon>
        <taxon>Viridiplantae</taxon>
        <taxon>Streptophyta</taxon>
        <taxon>Embryophyta</taxon>
        <taxon>Tracheophyta</taxon>
        <taxon>Spermatophyta</taxon>
        <taxon>Magnoliopsida</taxon>
        <taxon>Liliopsida</taxon>
        <taxon>Poales</taxon>
        <taxon>Poaceae</taxon>
        <taxon>PACMAD clade</taxon>
        <taxon>Panicoideae</taxon>
        <taxon>Andropogonodae</taxon>
        <taxon>Andropogoneae</taxon>
        <taxon>Tripsacinae</taxon>
        <taxon>Zea</taxon>
    </lineage>
</organism>
<dbReference type="EMBL" id="CM000782">
    <property type="protein sequence ID" value="AQK82428.1"/>
    <property type="molecule type" value="Genomic_DNA"/>
</dbReference>
<evidence type="ECO:0000313" key="1">
    <source>
        <dbReference type="EMBL" id="AQK82428.1"/>
    </source>
</evidence>
<sequence>MILNQSSNKSTTNTSCTCSRCFPPHSVVTKCVNRRLIKISPLACEPATNKKVSIYWTYVHVHAALHKICIGYIALLSDLLRSGVQRLPHLGYQMDYISKTEPFYVCMILNEILGDRERIQSLYSEIPGRTTSNASTSRRTSNFSVDATGDESLSVEAHNCILDNTASILSMRSCADKLWKRRKGSKL</sequence>
<protein>
    <submittedName>
        <fullName evidence="1">Uncharacterized protein</fullName>
    </submittedName>
</protein>
<dbReference type="AlphaFoldDB" id="A0A1D6LSK4"/>
<dbReference type="STRING" id="4577.A0A1D6LSK4"/>
<proteinExistence type="predicted"/>
<dbReference type="InParanoid" id="A0A1D6LSK4"/>
<accession>A0A1D6LSK4</accession>
<name>A0A1D6LSK4_MAIZE</name>
<dbReference type="ExpressionAtlas" id="A0A1D6LSK4">
    <property type="expression patterns" value="baseline and differential"/>
</dbReference>